<dbReference type="EMBL" id="JBHSDS010000008">
    <property type="protein sequence ID" value="MFC4359529.1"/>
    <property type="molecule type" value="Genomic_DNA"/>
</dbReference>
<proteinExistence type="predicted"/>
<evidence type="ECO:0000259" key="1">
    <source>
        <dbReference type="Pfam" id="PF26006"/>
    </source>
</evidence>
<dbReference type="AlphaFoldDB" id="A0ABD5PF98"/>
<feature type="domain" description="DUF7999" evidence="1">
    <location>
        <begin position="7"/>
        <end position="79"/>
    </location>
</feature>
<comment type="caution">
    <text evidence="2">The sequence shown here is derived from an EMBL/GenBank/DDBJ whole genome shotgun (WGS) entry which is preliminary data.</text>
</comment>
<organism evidence="2 3">
    <name type="scientific">Halobium salinum</name>
    <dbReference type="NCBI Taxonomy" id="1364940"/>
    <lineage>
        <taxon>Archaea</taxon>
        <taxon>Methanobacteriati</taxon>
        <taxon>Methanobacteriota</taxon>
        <taxon>Stenosarchaea group</taxon>
        <taxon>Halobacteria</taxon>
        <taxon>Halobacteriales</taxon>
        <taxon>Haloferacaceae</taxon>
        <taxon>Halobium</taxon>
    </lineage>
</organism>
<reference evidence="2 3" key="1">
    <citation type="journal article" date="2019" name="Int. J. Syst. Evol. Microbiol.">
        <title>The Global Catalogue of Microorganisms (GCM) 10K type strain sequencing project: providing services to taxonomists for standard genome sequencing and annotation.</title>
        <authorList>
            <consortium name="The Broad Institute Genomics Platform"/>
            <consortium name="The Broad Institute Genome Sequencing Center for Infectious Disease"/>
            <person name="Wu L."/>
            <person name="Ma J."/>
        </authorList>
    </citation>
    <scope>NUCLEOTIDE SEQUENCE [LARGE SCALE GENOMIC DNA]</scope>
    <source>
        <strain evidence="2 3">CGMCC 1.12553</strain>
    </source>
</reference>
<dbReference type="Proteomes" id="UP001595921">
    <property type="component" value="Unassembled WGS sequence"/>
</dbReference>
<accession>A0ABD5PF98</accession>
<evidence type="ECO:0000313" key="2">
    <source>
        <dbReference type="EMBL" id="MFC4359529.1"/>
    </source>
</evidence>
<gene>
    <name evidence="2" type="ORF">ACFO0N_16425</name>
</gene>
<dbReference type="InterPro" id="IPR058312">
    <property type="entry name" value="DUF7999"/>
</dbReference>
<dbReference type="Pfam" id="PF26006">
    <property type="entry name" value="DUF7999"/>
    <property type="match status" value="1"/>
</dbReference>
<name>A0ABD5PF98_9EURY</name>
<protein>
    <recommendedName>
        <fullName evidence="1">DUF7999 domain-containing protein</fullName>
    </recommendedName>
</protein>
<evidence type="ECO:0000313" key="3">
    <source>
        <dbReference type="Proteomes" id="UP001595921"/>
    </source>
</evidence>
<keyword evidence="3" id="KW-1185">Reference proteome</keyword>
<dbReference type="RefSeq" id="WP_267621666.1">
    <property type="nucleotide sequence ID" value="NZ_JAODIW010000006.1"/>
</dbReference>
<sequence length="82" mass="8746">MPLHESRADAEATEVTVVRPMNAHGGMTLEDASGAQYHVVEYRTTGLRKTLRSLPVGATLPVDLVAVGSRGNAWRAVAMGED</sequence>